<keyword evidence="3" id="KW-1185">Reference proteome</keyword>
<dbReference type="PANTHER" id="PTHR30441">
    <property type="entry name" value="DUF748 DOMAIN-CONTAINING PROTEIN"/>
    <property type="match status" value="1"/>
</dbReference>
<dbReference type="RefSeq" id="WP_151137510.1">
    <property type="nucleotide sequence ID" value="NZ_CP043311.1"/>
</dbReference>
<reference evidence="2 3" key="1">
    <citation type="submission" date="2019-08" db="EMBL/GenBank/DDBJ databases">
        <title>Whole-genome Sequencing of e-waste polymer degrading bacterium Pseudomonas sp. strain PE08.</title>
        <authorList>
            <person name="Kirdat K."/>
            <person name="Debbarma P."/>
            <person name="Narawade N."/>
            <person name="Suyal D."/>
            <person name="Thorat V."/>
            <person name="Shouche Y."/>
            <person name="Goel R."/>
            <person name="Yadav A."/>
        </authorList>
    </citation>
    <scope>NUCLEOTIDE SEQUENCE [LARGE SCALE GENOMIC DNA]</scope>
    <source>
        <strain evidence="2 3">PE08</strain>
    </source>
</reference>
<dbReference type="GO" id="GO:0005886">
    <property type="term" value="C:plasma membrane"/>
    <property type="evidence" value="ECO:0007669"/>
    <property type="project" value="TreeGrafter"/>
</dbReference>
<dbReference type="InterPro" id="IPR052894">
    <property type="entry name" value="AsmA-related"/>
</dbReference>
<dbReference type="PANTHER" id="PTHR30441:SF9">
    <property type="entry name" value="ASMA FAMILY PROTEIN YHJG"/>
    <property type="match status" value="1"/>
</dbReference>
<dbReference type="Proteomes" id="UP000327179">
    <property type="component" value="Chromosome"/>
</dbReference>
<dbReference type="AlphaFoldDB" id="A0A5J6QS02"/>
<dbReference type="InterPro" id="IPR007844">
    <property type="entry name" value="AsmA"/>
</dbReference>
<protein>
    <submittedName>
        <fullName evidence="2">AsmA family protein</fullName>
    </submittedName>
</protein>
<evidence type="ECO:0000313" key="2">
    <source>
        <dbReference type="EMBL" id="QEY65177.1"/>
    </source>
</evidence>
<dbReference type="EMBL" id="CP043311">
    <property type="protein sequence ID" value="QEY65177.1"/>
    <property type="molecule type" value="Genomic_DNA"/>
</dbReference>
<proteinExistence type="predicted"/>
<organism evidence="2 3">
    <name type="scientific">Metapseudomonas lalkuanensis</name>
    <dbReference type="NCBI Taxonomy" id="2604832"/>
    <lineage>
        <taxon>Bacteria</taxon>
        <taxon>Pseudomonadati</taxon>
        <taxon>Pseudomonadota</taxon>
        <taxon>Gammaproteobacteria</taxon>
        <taxon>Pseudomonadales</taxon>
        <taxon>Pseudomonadaceae</taxon>
        <taxon>Metapseudomonas</taxon>
    </lineage>
</organism>
<dbReference type="Pfam" id="PF05170">
    <property type="entry name" value="AsmA"/>
    <property type="match status" value="1"/>
</dbReference>
<feature type="domain" description="AsmA" evidence="1">
    <location>
        <begin position="1"/>
        <end position="574"/>
    </location>
</feature>
<sequence>MTRGLRFLARTVLALVLLLTALLVLVATFDWNRIKPALNERASAELGREFAIEGDLRVIWQREEGEGGWRALVPWPHFAAEKLRLGNPQWAKGGDFVSLERVEFRIAPLPLLWQQLSIPRIELGGPRASVRRLADGRNNWTFELPAKPEGEEQQPSGWTLDIGTIGFDKGQVQVDDAQTGTRLDLLIDPLGKPIPFSELLPAKGARPATVSAQDYAFGWQAKGSYKGQPLDGKGKVGGLLALQNADLPFPLQADIRAGDTRIVLLGTLTDPRELGALDLRLQLSGKSLAQLYPLTGVTLPETPAYSTDGRLVASLNEPGGARFHYQGFNGRIGGSDIHGDLTYAASQPRPKLSGTLTSEQLRFADLAPLIGADSSAGQKARGVATRQPADKVLPVEAFRTERWRTMDADVRFTGKRIQHSEKLPVTDLSTHVLLDDGQLSLDPLRFGVAGGDLDAVVRLDGRRAPLTGRARLTARHFKLKELFPNVQAMRNSLGELNGTADLSGTGNSVAALLGTANGNLQMLVNDGTISRNLMEIAGLNVGNYVVGRLFGDEEVKINCAAADLGLKDGLMTPRLFVFDTENALVQIDGNANFRNERLDLSVTPESKGVRLFSLRSPLYVRGTFKNPQAGVQTVPLMVRGAGMLALGVAVAPAAALLALVAPAAGGEEGNACAPLLQQMRKP</sequence>
<name>A0A5J6QS02_9GAMM</name>
<gene>
    <name evidence="2" type="ORF">FXN65_25120</name>
</gene>
<evidence type="ECO:0000259" key="1">
    <source>
        <dbReference type="Pfam" id="PF05170"/>
    </source>
</evidence>
<accession>A0A5J6QS02</accession>
<dbReference type="KEGG" id="plal:FXN65_25120"/>
<evidence type="ECO:0000313" key="3">
    <source>
        <dbReference type="Proteomes" id="UP000327179"/>
    </source>
</evidence>
<dbReference type="GO" id="GO:0090313">
    <property type="term" value="P:regulation of protein targeting to membrane"/>
    <property type="evidence" value="ECO:0007669"/>
    <property type="project" value="TreeGrafter"/>
</dbReference>